<evidence type="ECO:0000256" key="6">
    <source>
        <dbReference type="ARBA" id="ARBA00023136"/>
    </source>
</evidence>
<keyword evidence="6 8" id="KW-0472">Membrane</keyword>
<reference evidence="10 11" key="1">
    <citation type="submission" date="2018-05" db="EMBL/GenBank/DDBJ databases">
        <title>Brachybacterium sp. M1HQ-2T, whole genome shotgun sequence.</title>
        <authorList>
            <person name="Tuo L."/>
        </authorList>
    </citation>
    <scope>NUCLEOTIDE SEQUENCE [LARGE SCALE GENOMIC DNA]</scope>
    <source>
        <strain evidence="10 11">M1HQ-2</strain>
    </source>
</reference>
<protein>
    <recommendedName>
        <fullName evidence="9">Phosphatidic acid phosphatase type 2/haloperoxidase domain-containing protein</fullName>
    </recommendedName>
</protein>
<name>A0A2U2RLA5_9MICO</name>
<dbReference type="CDD" id="cd01610">
    <property type="entry name" value="PAP2_like"/>
    <property type="match status" value="1"/>
</dbReference>
<feature type="domain" description="Phosphatidic acid phosphatase type 2/haloperoxidase" evidence="9">
    <location>
        <begin position="124"/>
        <end position="237"/>
    </location>
</feature>
<evidence type="ECO:0000256" key="3">
    <source>
        <dbReference type="ARBA" id="ARBA00022692"/>
    </source>
</evidence>
<feature type="transmembrane region" description="Helical" evidence="8">
    <location>
        <begin position="42"/>
        <end position="63"/>
    </location>
</feature>
<evidence type="ECO:0000256" key="4">
    <source>
        <dbReference type="ARBA" id="ARBA00022801"/>
    </source>
</evidence>
<dbReference type="InterPro" id="IPR000326">
    <property type="entry name" value="PAP2/HPO"/>
</dbReference>
<keyword evidence="11" id="KW-1185">Reference proteome</keyword>
<keyword evidence="4" id="KW-0378">Hydrolase</keyword>
<feature type="transmembrane region" description="Helical" evidence="8">
    <location>
        <begin position="194"/>
        <end position="216"/>
    </location>
</feature>
<dbReference type="Gene3D" id="1.20.144.10">
    <property type="entry name" value="Phosphatidic acid phosphatase type 2/haloperoxidase"/>
    <property type="match status" value="1"/>
</dbReference>
<dbReference type="GO" id="GO:0016787">
    <property type="term" value="F:hydrolase activity"/>
    <property type="evidence" value="ECO:0007669"/>
    <property type="project" value="UniProtKB-KW"/>
</dbReference>
<evidence type="ECO:0000256" key="7">
    <source>
        <dbReference type="SAM" id="MobiDB-lite"/>
    </source>
</evidence>
<evidence type="ECO:0000313" key="10">
    <source>
        <dbReference type="EMBL" id="PWH06657.1"/>
    </source>
</evidence>
<keyword evidence="5 8" id="KW-1133">Transmembrane helix</keyword>
<dbReference type="InterPro" id="IPR036938">
    <property type="entry name" value="PAP2/HPO_sf"/>
</dbReference>
<gene>
    <name evidence="10" type="ORF">DEO23_06875</name>
</gene>
<accession>A0A2U2RLA5</accession>
<proteinExistence type="predicted"/>
<feature type="transmembrane region" description="Helical" evidence="8">
    <location>
        <begin position="124"/>
        <end position="140"/>
    </location>
</feature>
<comment type="caution">
    <text evidence="10">The sequence shown here is derived from an EMBL/GenBank/DDBJ whole genome shotgun (WGS) entry which is preliminary data.</text>
</comment>
<feature type="region of interest" description="Disordered" evidence="7">
    <location>
        <begin position="250"/>
        <end position="292"/>
    </location>
</feature>
<feature type="region of interest" description="Disordered" evidence="7">
    <location>
        <begin position="1"/>
        <end position="36"/>
    </location>
</feature>
<sequence>MEDQRAHRGAHAAHRTRGTPGIRDTPVADRPGGAPARSPRGLVLPILGVCLVVLVTVIVGRLITAAPAIEALDLAWIRRANGALGPFTSELASGIDLAWGSGAAPVAVAVVIAAGILARRLRTALGAAVLIAVPWGVVHLEKVMVQRPRPDPGVIVHVLVPDPQSFSYPSGHTAFVTAVCCAVVILLRGRRRRLLAVVLAVGLVLLTTWSRVALGVHHPTDVLASVMTTPAISLLVARALAALGVLAPPTPRGRDGAPVGEISRGASGTGGSDGNTDAVDDPDDTADGHNER</sequence>
<dbReference type="Pfam" id="PF01569">
    <property type="entry name" value="PAP2"/>
    <property type="match status" value="1"/>
</dbReference>
<feature type="transmembrane region" description="Helical" evidence="8">
    <location>
        <begin position="97"/>
        <end position="117"/>
    </location>
</feature>
<dbReference type="GO" id="GO:0005886">
    <property type="term" value="C:plasma membrane"/>
    <property type="evidence" value="ECO:0007669"/>
    <property type="project" value="UniProtKB-SubCell"/>
</dbReference>
<dbReference type="AlphaFoldDB" id="A0A2U2RLA5"/>
<evidence type="ECO:0000256" key="2">
    <source>
        <dbReference type="ARBA" id="ARBA00022475"/>
    </source>
</evidence>
<keyword evidence="3 8" id="KW-0812">Transmembrane</keyword>
<dbReference type="SMART" id="SM00014">
    <property type="entry name" value="acidPPc"/>
    <property type="match status" value="1"/>
</dbReference>
<evidence type="ECO:0000256" key="5">
    <source>
        <dbReference type="ARBA" id="ARBA00022989"/>
    </source>
</evidence>
<dbReference type="PANTHER" id="PTHR14969">
    <property type="entry name" value="SPHINGOSINE-1-PHOSPHATE PHOSPHOHYDROLASE"/>
    <property type="match status" value="1"/>
</dbReference>
<dbReference type="SUPFAM" id="SSF48317">
    <property type="entry name" value="Acid phosphatase/Vanadium-dependent haloperoxidase"/>
    <property type="match status" value="1"/>
</dbReference>
<evidence type="ECO:0000313" key="11">
    <source>
        <dbReference type="Proteomes" id="UP000245590"/>
    </source>
</evidence>
<dbReference type="EMBL" id="QFKX01000002">
    <property type="protein sequence ID" value="PWH06657.1"/>
    <property type="molecule type" value="Genomic_DNA"/>
</dbReference>
<keyword evidence="2" id="KW-1003">Cell membrane</keyword>
<feature type="transmembrane region" description="Helical" evidence="8">
    <location>
        <begin position="166"/>
        <end position="187"/>
    </location>
</feature>
<dbReference type="Proteomes" id="UP000245590">
    <property type="component" value="Unassembled WGS sequence"/>
</dbReference>
<dbReference type="PANTHER" id="PTHR14969:SF62">
    <property type="entry name" value="DECAPRENYLPHOSPHORYL-5-PHOSPHORIBOSE PHOSPHATASE RV3807C-RELATED"/>
    <property type="match status" value="1"/>
</dbReference>
<comment type="subcellular location">
    <subcellularLocation>
        <location evidence="1">Cell membrane</location>
        <topology evidence="1">Multi-pass membrane protein</topology>
    </subcellularLocation>
</comment>
<evidence type="ECO:0000256" key="1">
    <source>
        <dbReference type="ARBA" id="ARBA00004651"/>
    </source>
</evidence>
<evidence type="ECO:0000259" key="9">
    <source>
        <dbReference type="SMART" id="SM00014"/>
    </source>
</evidence>
<feature type="compositionally biased region" description="Basic residues" evidence="7">
    <location>
        <begin position="7"/>
        <end position="17"/>
    </location>
</feature>
<evidence type="ECO:0000256" key="8">
    <source>
        <dbReference type="SAM" id="Phobius"/>
    </source>
</evidence>
<dbReference type="OrthoDB" id="9789113at2"/>
<feature type="transmembrane region" description="Helical" evidence="8">
    <location>
        <begin position="222"/>
        <end position="246"/>
    </location>
</feature>
<organism evidence="10 11">
    <name type="scientific">Brachybacterium endophyticum</name>
    <dbReference type="NCBI Taxonomy" id="2182385"/>
    <lineage>
        <taxon>Bacteria</taxon>
        <taxon>Bacillati</taxon>
        <taxon>Actinomycetota</taxon>
        <taxon>Actinomycetes</taxon>
        <taxon>Micrococcales</taxon>
        <taxon>Dermabacteraceae</taxon>
        <taxon>Brachybacterium</taxon>
    </lineage>
</organism>